<sequence>MLGVSGPAAAIALPSAGGVQIAQLNIQQRVIIRVPTRPEPPERRMRWKEKDGPDCIDATALAGAQVGPDGVDLLLNGGTRLRARLSSACPALNFYSGFYVRPGRDGRICEDRDSIRTRAGGSCEIDRFRRLVPDKRDRRRR</sequence>
<organism evidence="1 2">
    <name type="scientific">Sphingomonas changnyeongensis</name>
    <dbReference type="NCBI Taxonomy" id="2698679"/>
    <lineage>
        <taxon>Bacteria</taxon>
        <taxon>Pseudomonadati</taxon>
        <taxon>Pseudomonadota</taxon>
        <taxon>Alphaproteobacteria</taxon>
        <taxon>Sphingomonadales</taxon>
        <taxon>Sphingomonadaceae</taxon>
        <taxon>Sphingomonas</taxon>
    </lineage>
</organism>
<dbReference type="Proteomes" id="UP000464468">
    <property type="component" value="Chromosome"/>
</dbReference>
<keyword evidence="2" id="KW-1185">Reference proteome</keyword>
<dbReference type="EMBL" id="CP047895">
    <property type="protein sequence ID" value="QHL91857.1"/>
    <property type="molecule type" value="Genomic_DNA"/>
</dbReference>
<accession>A0A7Z2S9K6</accession>
<dbReference type="AlphaFoldDB" id="A0A7Z2S9K6"/>
<evidence type="ECO:0000313" key="2">
    <source>
        <dbReference type="Proteomes" id="UP000464468"/>
    </source>
</evidence>
<reference evidence="1 2" key="1">
    <citation type="submission" date="2020-01" db="EMBL/GenBank/DDBJ databases">
        <title>Sphingomonas sp. C33 whole genome sequece.</title>
        <authorList>
            <person name="Park C."/>
        </authorList>
    </citation>
    <scope>NUCLEOTIDE SEQUENCE [LARGE SCALE GENOMIC DNA]</scope>
    <source>
        <strain evidence="1 2">C33</strain>
    </source>
</reference>
<evidence type="ECO:0000313" key="1">
    <source>
        <dbReference type="EMBL" id="QHL91857.1"/>
    </source>
</evidence>
<protein>
    <submittedName>
        <fullName evidence="1">Uncharacterized protein</fullName>
    </submittedName>
</protein>
<gene>
    <name evidence="1" type="ORF">GVO57_07555</name>
</gene>
<name>A0A7Z2S9K6_9SPHN</name>
<dbReference type="KEGG" id="schy:GVO57_07555"/>
<proteinExistence type="predicted"/>